<proteinExistence type="predicted"/>
<name>A0A450ZRF3_9GAMM</name>
<reference evidence="3" key="1">
    <citation type="submission" date="2019-02" db="EMBL/GenBank/DDBJ databases">
        <authorList>
            <person name="Gruber-Vodicka R. H."/>
            <person name="Seah K. B. B."/>
        </authorList>
    </citation>
    <scope>NUCLEOTIDE SEQUENCE</scope>
    <source>
        <strain evidence="4">BECK_BY2</strain>
        <strain evidence="3">BECK_BY3</strain>
    </source>
</reference>
<dbReference type="EMBL" id="CAADFY010000086">
    <property type="protein sequence ID" value="VFK56357.1"/>
    <property type="molecule type" value="Genomic_DNA"/>
</dbReference>
<dbReference type="InterPro" id="IPR042095">
    <property type="entry name" value="SUMF_sf"/>
</dbReference>
<sequence length="333" mass="37725">MKHSTRWVSILGVAVLAASLATSHAFAYPTATTHTLTVRPEPADARIRIMNIKPRYRSGMELEPGRYHVEVSKAGYEEMRQWVDVNGDVTLPIRLKKTDPVGDKWTDPITGMEFVWVPKGCFKMGSENSNAYNDEKPVHEACVDGFWMGKTEVTQRQWRKAMENNPSYFKGDDRPVEKISWNDTQEFMEKLTAHSGGHYRLPTEAEWEYACRSGGKDQEYCGGDNPDRLAWYAKNARGETHPVAQKSANGLGLYDMSGNVWEWIQDQWHDNYEGAPADGAWEGLETGAFRVNRGGSWNSFAPFVRVPFRLGYRPGGRSNALGFRCVRVHEPGR</sequence>
<evidence type="ECO:0000259" key="2">
    <source>
        <dbReference type="Pfam" id="PF03781"/>
    </source>
</evidence>
<evidence type="ECO:0000313" key="4">
    <source>
        <dbReference type="EMBL" id="VFK62635.1"/>
    </source>
</evidence>
<evidence type="ECO:0000256" key="1">
    <source>
        <dbReference type="SAM" id="SignalP"/>
    </source>
</evidence>
<dbReference type="SUPFAM" id="SSF56436">
    <property type="entry name" value="C-type lectin-like"/>
    <property type="match status" value="1"/>
</dbReference>
<protein>
    <submittedName>
        <fullName evidence="3">Formylglycine-generating enzyme, required for sulfatase activity, contains SUMF1/FGE domain</fullName>
    </submittedName>
</protein>
<dbReference type="InterPro" id="IPR005532">
    <property type="entry name" value="SUMF_dom"/>
</dbReference>
<dbReference type="PANTHER" id="PTHR23150">
    <property type="entry name" value="SULFATASE MODIFYING FACTOR 1, 2"/>
    <property type="match status" value="1"/>
</dbReference>
<feature type="domain" description="Sulfatase-modifying factor enzyme-like" evidence="2">
    <location>
        <begin position="113"/>
        <end position="327"/>
    </location>
</feature>
<evidence type="ECO:0000313" key="3">
    <source>
        <dbReference type="EMBL" id="VFK56357.1"/>
    </source>
</evidence>
<dbReference type="PANTHER" id="PTHR23150:SF19">
    <property type="entry name" value="FORMYLGLYCINE-GENERATING ENZYME"/>
    <property type="match status" value="1"/>
</dbReference>
<accession>A0A450ZRF3</accession>
<feature type="signal peptide" evidence="1">
    <location>
        <begin position="1"/>
        <end position="27"/>
    </location>
</feature>
<keyword evidence="1" id="KW-0732">Signal</keyword>
<dbReference type="EMBL" id="CAADFV010000084">
    <property type="protein sequence ID" value="VFK62635.1"/>
    <property type="molecule type" value="Genomic_DNA"/>
</dbReference>
<dbReference type="Pfam" id="PF03781">
    <property type="entry name" value="FGE-sulfatase"/>
    <property type="match status" value="1"/>
</dbReference>
<dbReference type="GO" id="GO:0120147">
    <property type="term" value="F:formylglycine-generating oxidase activity"/>
    <property type="evidence" value="ECO:0007669"/>
    <property type="project" value="TreeGrafter"/>
</dbReference>
<dbReference type="InterPro" id="IPR016187">
    <property type="entry name" value="CTDL_fold"/>
</dbReference>
<dbReference type="AlphaFoldDB" id="A0A450ZRF3"/>
<dbReference type="InterPro" id="IPR051043">
    <property type="entry name" value="Sulfatase_Mod_Factor_Kinase"/>
</dbReference>
<dbReference type="Gene3D" id="3.90.1580.10">
    <property type="entry name" value="paralog of FGE (formylglycine-generating enzyme)"/>
    <property type="match status" value="1"/>
</dbReference>
<feature type="chain" id="PRO_5033826143" evidence="1">
    <location>
        <begin position="28"/>
        <end position="333"/>
    </location>
</feature>
<organism evidence="3">
    <name type="scientific">Candidatus Kentrum sp. TUN</name>
    <dbReference type="NCBI Taxonomy" id="2126343"/>
    <lineage>
        <taxon>Bacteria</taxon>
        <taxon>Pseudomonadati</taxon>
        <taxon>Pseudomonadota</taxon>
        <taxon>Gammaproteobacteria</taxon>
        <taxon>Candidatus Kentrum</taxon>
    </lineage>
</organism>
<gene>
    <name evidence="4" type="ORF">BECKTUN1418E_GA0071001_10846</name>
    <name evidence="3" type="ORF">BECKTUN1418F_GA0071002_10866</name>
</gene>